<gene>
    <name evidence="2" type="ORF">HGA05_24985</name>
</gene>
<comment type="caution">
    <text evidence="2">The sequence shown here is derived from an EMBL/GenBank/DDBJ whole genome shotgun (WGS) entry which is preliminary data.</text>
</comment>
<protein>
    <submittedName>
        <fullName evidence="2">Coniferyl-alcohol dehydrogenase</fullName>
        <ecNumber evidence="2">1.1.1.194</ecNumber>
    </submittedName>
</protein>
<feature type="compositionally biased region" description="Basic and acidic residues" evidence="1">
    <location>
        <begin position="1"/>
        <end position="14"/>
    </location>
</feature>
<dbReference type="EC" id="1.1.1.194" evidence="2"/>
<dbReference type="PANTHER" id="PTHR43975:SF2">
    <property type="entry name" value="EG:BACR7A4.14 PROTEIN-RELATED"/>
    <property type="match status" value="1"/>
</dbReference>
<dbReference type="Gene3D" id="3.40.50.720">
    <property type="entry name" value="NAD(P)-binding Rossmann-like Domain"/>
    <property type="match status" value="1"/>
</dbReference>
<dbReference type="PANTHER" id="PTHR43975">
    <property type="entry name" value="ZGC:101858"/>
    <property type="match status" value="1"/>
</dbReference>
<accession>A0A846WWJ2</accession>
<dbReference type="Pfam" id="PF00106">
    <property type="entry name" value="adh_short"/>
    <property type="match status" value="1"/>
</dbReference>
<evidence type="ECO:0000256" key="1">
    <source>
        <dbReference type="SAM" id="MobiDB-lite"/>
    </source>
</evidence>
<dbReference type="RefSeq" id="WP_035727386.1">
    <property type="nucleotide sequence ID" value="NZ_CP085887.1"/>
</dbReference>
<evidence type="ECO:0000313" key="3">
    <source>
        <dbReference type="Proteomes" id="UP000563898"/>
    </source>
</evidence>
<dbReference type="SUPFAM" id="SSF51735">
    <property type="entry name" value="NAD(P)-binding Rossmann-fold domains"/>
    <property type="match status" value="1"/>
</dbReference>
<dbReference type="GO" id="GO:0050268">
    <property type="term" value="F:coniferyl-alcohol dehydrogenase activity"/>
    <property type="evidence" value="ECO:0007669"/>
    <property type="project" value="UniProtKB-EC"/>
</dbReference>
<organism evidence="2 3">
    <name type="scientific">Gordonia polyisoprenivorans</name>
    <dbReference type="NCBI Taxonomy" id="84595"/>
    <lineage>
        <taxon>Bacteria</taxon>
        <taxon>Bacillati</taxon>
        <taxon>Actinomycetota</taxon>
        <taxon>Actinomycetes</taxon>
        <taxon>Mycobacteriales</taxon>
        <taxon>Gordoniaceae</taxon>
        <taxon>Gordonia</taxon>
    </lineage>
</organism>
<evidence type="ECO:0000313" key="2">
    <source>
        <dbReference type="EMBL" id="NKY04821.1"/>
    </source>
</evidence>
<dbReference type="Proteomes" id="UP000563898">
    <property type="component" value="Unassembled WGS sequence"/>
</dbReference>
<dbReference type="InterPro" id="IPR002347">
    <property type="entry name" value="SDR_fam"/>
</dbReference>
<name>A0A846WWJ2_9ACTN</name>
<dbReference type="EMBL" id="JAAXPC010000023">
    <property type="protein sequence ID" value="NKY04821.1"/>
    <property type="molecule type" value="Genomic_DNA"/>
</dbReference>
<sequence>MNDHLDVSNDHVEGTPDGPGGRTIVVTGAASGIGAALVRRLLDADPQTTVIALDLNESTDPRARFVHCDLSEPRSIDAVALPDRIDALANVAGVPGTAPASVVLAVNTLGVRALTLRVLERMTTGAAVVNVASLAAHRNTQPPERITELLAAESRADIDRWVAETGVDGSAAYDTSKRALLDWTVALSAALQPRGIRAASVSPGPTDTPILGDFEQSMGVEAISRSAGAVGRHGTAAETAAAIDFLLSPDASWVNGIDIPVDGGLSAIRAASVENPLRPVATDSRSSSPV</sequence>
<dbReference type="InterPro" id="IPR036291">
    <property type="entry name" value="NAD(P)-bd_dom_sf"/>
</dbReference>
<dbReference type="AlphaFoldDB" id="A0A846WWJ2"/>
<reference evidence="2 3" key="1">
    <citation type="submission" date="2020-04" db="EMBL/GenBank/DDBJ databases">
        <title>MicrobeNet Type strains.</title>
        <authorList>
            <person name="Nicholson A.C."/>
        </authorList>
    </citation>
    <scope>NUCLEOTIDE SEQUENCE [LARGE SCALE GENOMIC DNA]</scope>
    <source>
        <strain evidence="2 3">ATCC BAA-14</strain>
    </source>
</reference>
<dbReference type="PRINTS" id="PR00081">
    <property type="entry name" value="GDHRDH"/>
</dbReference>
<dbReference type="Pfam" id="PF13561">
    <property type="entry name" value="adh_short_C2"/>
    <property type="match status" value="1"/>
</dbReference>
<dbReference type="NCBIfam" id="NF009092">
    <property type="entry name" value="PRK12428.1"/>
    <property type="match status" value="1"/>
</dbReference>
<keyword evidence="2" id="KW-0560">Oxidoreductase</keyword>
<feature type="region of interest" description="Disordered" evidence="1">
    <location>
        <begin position="1"/>
        <end position="22"/>
    </location>
</feature>
<proteinExistence type="predicted"/>